<dbReference type="GO" id="GO:0006086">
    <property type="term" value="P:pyruvate decarboxylation to acetyl-CoA"/>
    <property type="evidence" value="ECO:0007669"/>
    <property type="project" value="UniProtKB-UniRule"/>
</dbReference>
<dbReference type="EC" id="2.3.1.12" evidence="9"/>
<comment type="subunit">
    <text evidence="2 9">Forms a 24-polypeptide structural core with octahedral symmetry.</text>
</comment>
<accession>A0A0F7JRT8</accession>
<evidence type="ECO:0000256" key="6">
    <source>
        <dbReference type="ARBA" id="ARBA00023315"/>
    </source>
</evidence>
<dbReference type="InterPro" id="IPR006256">
    <property type="entry name" value="AcTrfase_Pyrv_DH_cplx"/>
</dbReference>
<dbReference type="SUPFAM" id="SSF51230">
    <property type="entry name" value="Single hybrid motif"/>
    <property type="match status" value="1"/>
</dbReference>
<evidence type="ECO:0000256" key="5">
    <source>
        <dbReference type="ARBA" id="ARBA00022823"/>
    </source>
</evidence>
<comment type="catalytic activity">
    <reaction evidence="8 9">
        <text>N(6)-[(R)-dihydrolipoyl]-L-lysyl-[protein] + acetyl-CoA = N(6)-[(R)-S(8)-acetyldihydrolipoyl]-L-lysyl-[protein] + CoA</text>
        <dbReference type="Rhea" id="RHEA:17017"/>
        <dbReference type="Rhea" id="RHEA-COMP:10475"/>
        <dbReference type="Rhea" id="RHEA-COMP:10478"/>
        <dbReference type="ChEBI" id="CHEBI:57287"/>
        <dbReference type="ChEBI" id="CHEBI:57288"/>
        <dbReference type="ChEBI" id="CHEBI:83100"/>
        <dbReference type="ChEBI" id="CHEBI:83111"/>
        <dbReference type="EC" id="2.3.1.12"/>
    </reaction>
</comment>
<evidence type="ECO:0000259" key="11">
    <source>
        <dbReference type="PROSITE" id="PS50968"/>
    </source>
</evidence>
<keyword evidence="14" id="KW-1185">Reference proteome</keyword>
<dbReference type="PROSITE" id="PS50968">
    <property type="entry name" value="BIOTINYL_LIPOYL"/>
    <property type="match status" value="1"/>
</dbReference>
<evidence type="ECO:0000256" key="3">
    <source>
        <dbReference type="ARBA" id="ARBA00022679"/>
    </source>
</evidence>
<dbReference type="InterPro" id="IPR001078">
    <property type="entry name" value="2-oxoacid_DH_actylTfrase"/>
</dbReference>
<dbReference type="InterPro" id="IPR004167">
    <property type="entry name" value="PSBD"/>
</dbReference>
<evidence type="ECO:0000313" key="13">
    <source>
        <dbReference type="EMBL" id="AKH19171.1"/>
    </source>
</evidence>
<evidence type="ECO:0000313" key="14">
    <source>
        <dbReference type="Proteomes" id="UP000034410"/>
    </source>
</evidence>
<dbReference type="SUPFAM" id="SSF47005">
    <property type="entry name" value="Peripheral subunit-binding domain of 2-oxo acid dehydrogenase complex"/>
    <property type="match status" value="1"/>
</dbReference>
<evidence type="ECO:0000256" key="9">
    <source>
        <dbReference type="RuleBase" id="RU361137"/>
    </source>
</evidence>
<evidence type="ECO:0000259" key="12">
    <source>
        <dbReference type="PROSITE" id="PS51826"/>
    </source>
</evidence>
<gene>
    <name evidence="13" type="ORF">AAY24_01105</name>
</gene>
<proteinExistence type="inferred from homology"/>
<dbReference type="GO" id="GO:0005737">
    <property type="term" value="C:cytoplasm"/>
    <property type="evidence" value="ECO:0007669"/>
    <property type="project" value="TreeGrafter"/>
</dbReference>
<dbReference type="RefSeq" id="WP_046858110.1">
    <property type="nucleotide sequence ID" value="NZ_CP011412.1"/>
</dbReference>
<dbReference type="NCBIfam" id="TIGR01348">
    <property type="entry name" value="PDHac_trf_long"/>
    <property type="match status" value="1"/>
</dbReference>
<dbReference type="InterPro" id="IPR011053">
    <property type="entry name" value="Single_hybrid_motif"/>
</dbReference>
<dbReference type="KEGG" id="seds:AAY24_01105"/>
<dbReference type="AlphaFoldDB" id="A0A0F7JRT8"/>
<dbReference type="FunFam" id="2.40.50.100:FF:000009">
    <property type="entry name" value="Acetyltransferase component of pyruvate dehydrogenase complex"/>
    <property type="match status" value="1"/>
</dbReference>
<keyword evidence="6 9" id="KW-0012">Acyltransferase</keyword>
<comment type="function">
    <text evidence="7">The pyruvate dehydrogenase complex catalyzes the overall conversion of pyruvate to acetyl-CoA and CO(2). It contains multiple copies of three enzymatic components: pyruvate dehydrogenase (E1), dihydrolipoamide acetyltransferase (E2) and lipoamide dehydrogenase (E3).</text>
</comment>
<dbReference type="Gene3D" id="2.40.50.100">
    <property type="match status" value="1"/>
</dbReference>
<keyword evidence="5 9" id="KW-0450">Lipoyl</keyword>
<evidence type="ECO:0000256" key="4">
    <source>
        <dbReference type="ARBA" id="ARBA00022737"/>
    </source>
</evidence>
<dbReference type="InterPro" id="IPR036625">
    <property type="entry name" value="E3-bd_dom_sf"/>
</dbReference>
<dbReference type="InterPro" id="IPR000089">
    <property type="entry name" value="Biotin_lipoyl"/>
</dbReference>
<name>A0A0F7JRT8_9GAMM</name>
<dbReference type="OrthoDB" id="9805770at2"/>
<dbReference type="EMBL" id="CP011412">
    <property type="protein sequence ID" value="AKH19171.1"/>
    <property type="molecule type" value="Genomic_DNA"/>
</dbReference>
<comment type="similarity">
    <text evidence="1 9">Belongs to the 2-oxoacid dehydrogenase family.</text>
</comment>
<protein>
    <recommendedName>
        <fullName evidence="9">Acetyltransferase component of pyruvate dehydrogenase complex</fullName>
        <ecNumber evidence="9">2.3.1.12</ecNumber>
    </recommendedName>
</protein>
<dbReference type="FunFam" id="3.30.559.10:FF:000004">
    <property type="entry name" value="Acetyltransferase component of pyruvate dehydrogenase complex"/>
    <property type="match status" value="1"/>
</dbReference>
<dbReference type="InterPro" id="IPR023213">
    <property type="entry name" value="CAT-like_dom_sf"/>
</dbReference>
<dbReference type="Gene3D" id="3.30.559.10">
    <property type="entry name" value="Chloramphenicol acetyltransferase-like domain"/>
    <property type="match status" value="1"/>
</dbReference>
<dbReference type="InterPro" id="IPR003016">
    <property type="entry name" value="2-oxoA_DH_lipoyl-BS"/>
</dbReference>
<dbReference type="CDD" id="cd06849">
    <property type="entry name" value="lipoyl_domain"/>
    <property type="match status" value="1"/>
</dbReference>
<dbReference type="PROSITE" id="PS00189">
    <property type="entry name" value="LIPOYL"/>
    <property type="match status" value="1"/>
</dbReference>
<evidence type="ECO:0000256" key="10">
    <source>
        <dbReference type="SAM" id="MobiDB-lite"/>
    </source>
</evidence>
<feature type="region of interest" description="Disordered" evidence="10">
    <location>
        <begin position="87"/>
        <end position="121"/>
    </location>
</feature>
<evidence type="ECO:0000256" key="7">
    <source>
        <dbReference type="ARBA" id="ARBA00025211"/>
    </source>
</evidence>
<comment type="cofactor">
    <cofactor evidence="9">
        <name>(R)-lipoate</name>
        <dbReference type="ChEBI" id="CHEBI:83088"/>
    </cofactor>
    <text evidence="9">Binds 1 lipoyl cofactor covalently.</text>
</comment>
<dbReference type="Pfam" id="PF02817">
    <property type="entry name" value="E3_binding"/>
    <property type="match status" value="1"/>
</dbReference>
<feature type="domain" description="Lipoyl-binding" evidence="11">
    <location>
        <begin position="3"/>
        <end position="77"/>
    </location>
</feature>
<dbReference type="GO" id="GO:0045254">
    <property type="term" value="C:pyruvate dehydrogenase complex"/>
    <property type="evidence" value="ECO:0007669"/>
    <property type="project" value="UniProtKB-UniRule"/>
</dbReference>
<dbReference type="GO" id="GO:0004742">
    <property type="term" value="F:dihydrolipoyllysine-residue acetyltransferase activity"/>
    <property type="evidence" value="ECO:0007669"/>
    <property type="project" value="UniProtKB-UniRule"/>
</dbReference>
<evidence type="ECO:0000256" key="8">
    <source>
        <dbReference type="ARBA" id="ARBA00048370"/>
    </source>
</evidence>
<dbReference type="PANTHER" id="PTHR43178">
    <property type="entry name" value="DIHYDROLIPOAMIDE ACETYLTRANSFERASE COMPONENT OF PYRUVATE DEHYDROGENASE COMPLEX"/>
    <property type="match status" value="1"/>
</dbReference>
<sequence length="440" mass="46882">MTIKEIVVPDIGDFTDVELIEILVAPGDAVAVDDPLITLESDKASMEIPSPEAGVVKELKVALGDKVSEGSPILLMEVVADAGVAQPAEPPAAPAAPQPTAPVTPDPAPTPAAAPAAASAAPAADLRHVSFERTHASPSVRRIAREKGIDLNTLQGTGRKGRITREDLANAGQRVLQALVSGQLEEPKPAAPAAGSGIPPIPEQDFSKFGEVEFQPLSKIKRLTGINLSRSWLNVPHVTHHDETDITEVEAFRKSLKAEAEKQGVRVTLLSFFMKACAATLKAYPTFNSSLDGSGENLILKKYFHIGVAVDTPNGLVVPVIRDVDQKSIFQISAELMEMSAKARDKKLKPGDMQGATFTISSLGGIGGTAFTPIVNAPEVAILGLTRSQMKPVWNGSEFVPRLMQPMSLSYDHRVIDGAQAAHFVRHLGVLMNDVRRLLL</sequence>
<feature type="domain" description="Peripheral subunit-binding (PSBD)" evidence="12">
    <location>
        <begin position="135"/>
        <end position="172"/>
    </location>
</feature>
<keyword evidence="3 9" id="KW-0808">Transferase</keyword>
<organism evidence="13 14">
    <name type="scientific">Sedimenticola thiotaurini</name>
    <dbReference type="NCBI Taxonomy" id="1543721"/>
    <lineage>
        <taxon>Bacteria</taxon>
        <taxon>Pseudomonadati</taxon>
        <taxon>Pseudomonadota</taxon>
        <taxon>Gammaproteobacteria</taxon>
        <taxon>Chromatiales</taxon>
        <taxon>Sedimenticolaceae</taxon>
        <taxon>Sedimenticola</taxon>
    </lineage>
</organism>
<dbReference type="GO" id="GO:0031405">
    <property type="term" value="F:lipoic acid binding"/>
    <property type="evidence" value="ECO:0007669"/>
    <property type="project" value="TreeGrafter"/>
</dbReference>
<dbReference type="SUPFAM" id="SSF52777">
    <property type="entry name" value="CoA-dependent acyltransferases"/>
    <property type="match status" value="1"/>
</dbReference>
<evidence type="ECO:0000256" key="2">
    <source>
        <dbReference type="ARBA" id="ARBA00011484"/>
    </source>
</evidence>
<evidence type="ECO:0000256" key="1">
    <source>
        <dbReference type="ARBA" id="ARBA00007317"/>
    </source>
</evidence>
<dbReference type="Pfam" id="PF00198">
    <property type="entry name" value="2-oxoacid_dh"/>
    <property type="match status" value="1"/>
</dbReference>
<dbReference type="Pfam" id="PF00364">
    <property type="entry name" value="Biotin_lipoyl"/>
    <property type="match status" value="1"/>
</dbReference>
<dbReference type="PANTHER" id="PTHR43178:SF2">
    <property type="entry name" value="DIHYDROLIPOYLLYSINE-RESIDUE ACETYLTRANSFERASE COMPONENT OF PYRUVATE DEHYDROGENASE COMPLEX"/>
    <property type="match status" value="1"/>
</dbReference>
<dbReference type="Gene3D" id="4.10.320.10">
    <property type="entry name" value="E3-binding domain"/>
    <property type="match status" value="1"/>
</dbReference>
<dbReference type="Proteomes" id="UP000034410">
    <property type="component" value="Chromosome"/>
</dbReference>
<reference evidence="13 14" key="1">
    <citation type="journal article" date="2015" name="Genome Announc.">
        <title>Complete Genome Sequence of Sedimenticola thiotaurini Strain SIP-G1, a Polyphosphate- and Polyhydroxyalkanoate-Accumulating Sulfur-Oxidizing Gammaproteobacterium Isolated from Salt Marsh Sediments.</title>
        <authorList>
            <person name="Flood B.E."/>
            <person name="Jones D.S."/>
            <person name="Bailey J.V."/>
        </authorList>
    </citation>
    <scope>NUCLEOTIDE SEQUENCE [LARGE SCALE GENOMIC DNA]</scope>
    <source>
        <strain evidence="13 14">SIP-G1</strain>
    </source>
</reference>
<keyword evidence="4" id="KW-0677">Repeat</keyword>
<dbReference type="PATRIC" id="fig|1543721.4.peg.236"/>
<feature type="compositionally biased region" description="Pro residues" evidence="10">
    <location>
        <begin position="88"/>
        <end position="112"/>
    </location>
</feature>
<dbReference type="PROSITE" id="PS51826">
    <property type="entry name" value="PSBD"/>
    <property type="match status" value="1"/>
</dbReference>
<dbReference type="InterPro" id="IPR050743">
    <property type="entry name" value="2-oxoacid_DH_E2_comp"/>
</dbReference>